<name>A0A0A7PLV4_9SPHN</name>
<protein>
    <submittedName>
        <fullName evidence="3">Putative membrane protein</fullName>
    </submittedName>
</protein>
<accession>A0A0A7PLV4</accession>
<organism evidence="3 4">
    <name type="scientific">Sphingopyxis fribergensis</name>
    <dbReference type="NCBI Taxonomy" id="1515612"/>
    <lineage>
        <taxon>Bacteria</taxon>
        <taxon>Pseudomonadati</taxon>
        <taxon>Pseudomonadota</taxon>
        <taxon>Alphaproteobacteria</taxon>
        <taxon>Sphingomonadales</taxon>
        <taxon>Sphingomonadaceae</taxon>
        <taxon>Sphingopyxis</taxon>
    </lineage>
</organism>
<reference evidence="3 4" key="1">
    <citation type="journal article" date="2015" name="Int. J. Syst. Evol. Microbiol.">
        <title>Description of Sphingopyxis fribergensis sp. nov. - a soil bacterium with the ability to degrade styrene and phenylacetic acid.</title>
        <authorList>
            <person name="Oelschlagel M."/>
            <person name="Ruckert C."/>
            <person name="Kalinowski J."/>
            <person name="Schmidt G."/>
            <person name="Schlomann M."/>
            <person name="Tischler D."/>
        </authorList>
    </citation>
    <scope>NUCLEOTIDE SEQUENCE [LARGE SCALE GENOMIC DNA]</scope>
    <source>
        <strain evidence="3 4">Kp5.2</strain>
    </source>
</reference>
<evidence type="ECO:0000256" key="2">
    <source>
        <dbReference type="SAM" id="Phobius"/>
    </source>
</evidence>
<evidence type="ECO:0000313" key="4">
    <source>
        <dbReference type="Proteomes" id="UP000030907"/>
    </source>
</evidence>
<dbReference type="HOGENOM" id="CLU_1224098_0_0_5"/>
<feature type="region of interest" description="Disordered" evidence="1">
    <location>
        <begin position="207"/>
        <end position="226"/>
    </location>
</feature>
<evidence type="ECO:0000313" key="3">
    <source>
        <dbReference type="EMBL" id="AJA08917.1"/>
    </source>
</evidence>
<dbReference type="AlphaFoldDB" id="A0A0A7PLV4"/>
<sequence length="226" mass="25603">MLEYLNDNAGGVTAIFTLALLLVTGFYAWTTFDLLREARQSRLMASEPRVVAYLRANEVHSNIVQLHVANLSGAAAMGVTASISKLTDWPNPFDLDNSKILRDLKFLRPHEVLKFDLGVGPDLFQDDVPAEFQIAIAFQSLDGRAFSFDDKLRVESVEGHSHFQIYSIDDVARRLKEMTDALRSVIGSRRLRVETYDADDREAERRRWDEQRASIKGGDRSGDKKR</sequence>
<dbReference type="OrthoDB" id="7068334at2"/>
<keyword evidence="2" id="KW-0812">Transmembrane</keyword>
<keyword evidence="4" id="KW-1185">Reference proteome</keyword>
<evidence type="ECO:0000256" key="1">
    <source>
        <dbReference type="SAM" id="MobiDB-lite"/>
    </source>
</evidence>
<dbReference type="RefSeq" id="WP_039574451.1">
    <property type="nucleotide sequence ID" value="NZ_CP009122.1"/>
</dbReference>
<dbReference type="STRING" id="1515612.SKP52_10050"/>
<gene>
    <name evidence="3" type="ORF">SKP52_10050</name>
</gene>
<dbReference type="KEGG" id="sphk:SKP52_10050"/>
<dbReference type="EMBL" id="CP009122">
    <property type="protein sequence ID" value="AJA08917.1"/>
    <property type="molecule type" value="Genomic_DNA"/>
</dbReference>
<proteinExistence type="predicted"/>
<keyword evidence="2" id="KW-0472">Membrane</keyword>
<keyword evidence="2" id="KW-1133">Transmembrane helix</keyword>
<dbReference type="Proteomes" id="UP000030907">
    <property type="component" value="Chromosome"/>
</dbReference>
<feature type="transmembrane region" description="Helical" evidence="2">
    <location>
        <begin position="12"/>
        <end position="35"/>
    </location>
</feature>